<feature type="compositionally biased region" description="Low complexity" evidence="3">
    <location>
        <begin position="132"/>
        <end position="141"/>
    </location>
</feature>
<reference evidence="5 6" key="1">
    <citation type="submission" date="2015-07" db="EMBL/GenBank/DDBJ databases">
        <title>The genome of Habropoda laboriosa.</title>
        <authorList>
            <person name="Pan H."/>
            <person name="Kapheim K."/>
        </authorList>
    </citation>
    <scope>NUCLEOTIDE SEQUENCE [LARGE SCALE GENOMIC DNA]</scope>
    <source>
        <strain evidence="5">0110345459</strain>
    </source>
</reference>
<dbReference type="InterPro" id="IPR029344">
    <property type="entry name" value="SLBP_RNA_bind"/>
</dbReference>
<dbReference type="AlphaFoldDB" id="A0A0L7QN23"/>
<evidence type="ECO:0000259" key="4">
    <source>
        <dbReference type="Pfam" id="PF15247"/>
    </source>
</evidence>
<dbReference type="STRING" id="597456.A0A0L7QN23"/>
<dbReference type="GO" id="GO:0071207">
    <property type="term" value="F:histone pre-mRNA stem-loop binding"/>
    <property type="evidence" value="ECO:0007669"/>
    <property type="project" value="TreeGrafter"/>
</dbReference>
<organism evidence="5 6">
    <name type="scientific">Habropoda laboriosa</name>
    <dbReference type="NCBI Taxonomy" id="597456"/>
    <lineage>
        <taxon>Eukaryota</taxon>
        <taxon>Metazoa</taxon>
        <taxon>Ecdysozoa</taxon>
        <taxon>Arthropoda</taxon>
        <taxon>Hexapoda</taxon>
        <taxon>Insecta</taxon>
        <taxon>Pterygota</taxon>
        <taxon>Neoptera</taxon>
        <taxon>Endopterygota</taxon>
        <taxon>Hymenoptera</taxon>
        <taxon>Apocrita</taxon>
        <taxon>Aculeata</taxon>
        <taxon>Apoidea</taxon>
        <taxon>Anthophila</taxon>
        <taxon>Apidae</taxon>
        <taxon>Habropoda</taxon>
    </lineage>
</organism>
<dbReference type="InterPro" id="IPR026502">
    <property type="entry name" value="SLBP1/SLBP2"/>
</dbReference>
<evidence type="ECO:0000256" key="3">
    <source>
        <dbReference type="SAM" id="MobiDB-lite"/>
    </source>
</evidence>
<evidence type="ECO:0000256" key="2">
    <source>
        <dbReference type="ARBA" id="ARBA00022884"/>
    </source>
</evidence>
<keyword evidence="6" id="KW-1185">Reference proteome</keyword>
<comment type="similarity">
    <text evidence="1">Belongs to the SLBP family.</text>
</comment>
<feature type="compositionally biased region" description="Polar residues" evidence="3">
    <location>
        <begin position="70"/>
        <end position="91"/>
    </location>
</feature>
<dbReference type="GO" id="GO:0006398">
    <property type="term" value="P:mRNA 3'-end processing by stem-loop binding and cleavage"/>
    <property type="evidence" value="ECO:0007669"/>
    <property type="project" value="TreeGrafter"/>
</dbReference>
<evidence type="ECO:0000313" key="6">
    <source>
        <dbReference type="Proteomes" id="UP000053825"/>
    </source>
</evidence>
<evidence type="ECO:0000256" key="1">
    <source>
        <dbReference type="ARBA" id="ARBA00006151"/>
    </source>
</evidence>
<dbReference type="GO" id="GO:0007076">
    <property type="term" value="P:mitotic chromosome condensation"/>
    <property type="evidence" value="ECO:0007669"/>
    <property type="project" value="UniProtKB-ARBA"/>
</dbReference>
<dbReference type="GO" id="GO:0051028">
    <property type="term" value="P:mRNA transport"/>
    <property type="evidence" value="ECO:0007669"/>
    <property type="project" value="TreeGrafter"/>
</dbReference>
<dbReference type="InterPro" id="IPR038294">
    <property type="entry name" value="SLBP_RNA_bind_sf"/>
</dbReference>
<gene>
    <name evidence="5" type="ORF">WH47_10575</name>
</gene>
<dbReference type="PANTHER" id="PTHR17408">
    <property type="entry name" value="HISTONE RNA HAIRPIN-BINDING PROTEIN"/>
    <property type="match status" value="1"/>
</dbReference>
<dbReference type="EMBL" id="KQ414885">
    <property type="protein sequence ID" value="KOC59876.1"/>
    <property type="molecule type" value="Genomic_DNA"/>
</dbReference>
<dbReference type="Proteomes" id="UP000053825">
    <property type="component" value="Unassembled WGS sequence"/>
</dbReference>
<keyword evidence="2" id="KW-0694">RNA-binding</keyword>
<sequence length="227" mass="26585">MELDMHTSGIQLTDEDDALFNEAICMKSNELNKVVNVSKEFTKTRTSLETKSCESETSVNNDQKYEEDVSSNIQVSNRSQSIENQTNNVNSIKYEDNIKNKPENLNDFRKRPRETYTNHEDAKISRTRRNSDSSSTTNSSDSGKKHIEYEIDPRVLARRQKEIDYGKNTVGYDRYIQAVPKEKRTREHPRTPPKYIKYSRRGWDGMVKLWRKQLHQWDPPQDSNSTD</sequence>
<name>A0A0L7QN23_9HYME</name>
<dbReference type="Pfam" id="PF15247">
    <property type="entry name" value="SLBP_RNA_bind"/>
    <property type="match status" value="1"/>
</dbReference>
<dbReference type="PANTHER" id="PTHR17408:SF0">
    <property type="entry name" value="HISTONE RNA HAIRPIN-BINDING PROTEIN"/>
    <property type="match status" value="1"/>
</dbReference>
<protein>
    <submittedName>
        <fullName evidence="5">Histone RNA hairpin-binding protein</fullName>
    </submittedName>
</protein>
<dbReference type="GO" id="GO:0003729">
    <property type="term" value="F:mRNA binding"/>
    <property type="evidence" value="ECO:0007669"/>
    <property type="project" value="InterPro"/>
</dbReference>
<feature type="compositionally biased region" description="Basic and acidic residues" evidence="3">
    <location>
        <begin position="93"/>
        <end position="124"/>
    </location>
</feature>
<proteinExistence type="inferred from homology"/>
<evidence type="ECO:0000313" key="5">
    <source>
        <dbReference type="EMBL" id="KOC59876.1"/>
    </source>
</evidence>
<accession>A0A0L7QN23</accession>
<feature type="domain" description="Histone RNA hairpin-binding protein RNA-binding" evidence="4">
    <location>
        <begin position="152"/>
        <end position="219"/>
    </location>
</feature>
<dbReference type="OrthoDB" id="265795at2759"/>
<feature type="region of interest" description="Disordered" evidence="3">
    <location>
        <begin position="46"/>
        <end position="147"/>
    </location>
</feature>
<dbReference type="GO" id="GO:0005737">
    <property type="term" value="C:cytoplasm"/>
    <property type="evidence" value="ECO:0007669"/>
    <property type="project" value="TreeGrafter"/>
</dbReference>
<dbReference type="GO" id="GO:0071204">
    <property type="term" value="C:histone pre-mRNA 3'end processing complex"/>
    <property type="evidence" value="ECO:0007669"/>
    <property type="project" value="TreeGrafter"/>
</dbReference>
<dbReference type="FunFam" id="1.10.8.1120:FF:000001">
    <property type="entry name" value="Histone RNA hairpin-binding protein-like"/>
    <property type="match status" value="1"/>
</dbReference>
<dbReference type="Gene3D" id="1.10.8.1120">
    <property type="entry name" value="Histone RNA hairpin-binding protein RNA-binding domain"/>
    <property type="match status" value="1"/>
</dbReference>